<dbReference type="Pfam" id="PF06429">
    <property type="entry name" value="Flg_bbr_C"/>
    <property type="match status" value="1"/>
</dbReference>
<feature type="domain" description="Flagellar basal-body/hook protein C-terminal" evidence="6">
    <location>
        <begin position="190"/>
        <end position="232"/>
    </location>
</feature>
<dbReference type="GO" id="GO:0071978">
    <property type="term" value="P:bacterial-type flagellum-dependent swarming motility"/>
    <property type="evidence" value="ECO:0007669"/>
    <property type="project" value="TreeGrafter"/>
</dbReference>
<keyword evidence="8" id="KW-0966">Cell projection</keyword>
<dbReference type="InterPro" id="IPR019776">
    <property type="entry name" value="Flagellar_basal_body_rod_CS"/>
</dbReference>
<comment type="similarity">
    <text evidence="2 4">Belongs to the flagella basal body rod proteins family.</text>
</comment>
<dbReference type="EMBL" id="FNOM01000006">
    <property type="protein sequence ID" value="SDX23811.1"/>
    <property type="molecule type" value="Genomic_DNA"/>
</dbReference>
<organism evidence="8 9">
    <name type="scientific">Roseicitreum antarcticum</name>
    <dbReference type="NCBI Taxonomy" id="564137"/>
    <lineage>
        <taxon>Bacteria</taxon>
        <taxon>Pseudomonadati</taxon>
        <taxon>Pseudomonadota</taxon>
        <taxon>Alphaproteobacteria</taxon>
        <taxon>Rhodobacterales</taxon>
        <taxon>Paracoccaceae</taxon>
        <taxon>Roseicitreum</taxon>
    </lineage>
</organism>
<sequence>MDLPGYTTLTRQSGLMQEMQAVANNIANAATTGFRREGVIFSEFVRRMDDDSPSLSMAAARGRQTFQTQGVHAPTGGDFDLAIEGEGFFLIETPAGERLTRAGNFIPNAAGELVTPDGFRLLDAGGAPVFIPPDARGVAISPDGTVSADGQPLTQIGLMLPEDPLTARRGAGTLFEVDGPMIPVEAPRMMQGFLEGSNVDPITEIARMIAVQRAYELGQSFLEAEDGRQRNVIDTLGS</sequence>
<dbReference type="STRING" id="564137.SAMN04488238_106177"/>
<dbReference type="PANTHER" id="PTHR30435:SF19">
    <property type="entry name" value="FLAGELLAR BASAL-BODY ROD PROTEIN FLGG"/>
    <property type="match status" value="1"/>
</dbReference>
<keyword evidence="3 4" id="KW-0975">Bacterial flagellum</keyword>
<evidence type="ECO:0000256" key="1">
    <source>
        <dbReference type="ARBA" id="ARBA00004117"/>
    </source>
</evidence>
<dbReference type="InterPro" id="IPR010930">
    <property type="entry name" value="Flg_bb/hook_C_dom"/>
</dbReference>
<evidence type="ECO:0000259" key="6">
    <source>
        <dbReference type="Pfam" id="PF06429"/>
    </source>
</evidence>
<keyword evidence="8" id="KW-0969">Cilium</keyword>
<feature type="domain" description="Flagellar hook protein FlgE/F/G-like D1" evidence="7">
    <location>
        <begin position="82"/>
        <end position="148"/>
    </location>
</feature>
<dbReference type="NCBIfam" id="TIGR02490">
    <property type="entry name" value="flgF"/>
    <property type="match status" value="1"/>
</dbReference>
<comment type="subcellular location">
    <subcellularLocation>
        <location evidence="1 4">Bacterial flagellum basal body</location>
    </subcellularLocation>
</comment>
<dbReference type="PROSITE" id="PS00588">
    <property type="entry name" value="FLAGELLA_BB_ROD"/>
    <property type="match status" value="1"/>
</dbReference>
<protein>
    <recommendedName>
        <fullName evidence="4">Flagellar basal-body rod protein FlgF</fullName>
    </recommendedName>
</protein>
<evidence type="ECO:0000256" key="3">
    <source>
        <dbReference type="ARBA" id="ARBA00023143"/>
    </source>
</evidence>
<dbReference type="InterPro" id="IPR037925">
    <property type="entry name" value="FlgE/F/G-like"/>
</dbReference>
<dbReference type="Pfam" id="PF00460">
    <property type="entry name" value="Flg_bb_rod"/>
    <property type="match status" value="1"/>
</dbReference>
<dbReference type="NCBIfam" id="NF009332">
    <property type="entry name" value="PRK12690.1"/>
    <property type="match status" value="1"/>
</dbReference>
<dbReference type="InterPro" id="IPR012836">
    <property type="entry name" value="FlgF"/>
</dbReference>
<feature type="domain" description="Flagellar basal body rod protein N-terminal" evidence="5">
    <location>
        <begin position="12"/>
        <end position="35"/>
    </location>
</feature>
<dbReference type="InterPro" id="IPR053967">
    <property type="entry name" value="LlgE_F_G-like_D1"/>
</dbReference>
<reference evidence="8 9" key="1">
    <citation type="submission" date="2016-10" db="EMBL/GenBank/DDBJ databases">
        <authorList>
            <person name="de Groot N.N."/>
        </authorList>
    </citation>
    <scope>NUCLEOTIDE SEQUENCE [LARGE SCALE GENOMIC DNA]</scope>
    <source>
        <strain evidence="8 9">CGMCC 1.8894</strain>
    </source>
</reference>
<keyword evidence="8" id="KW-0282">Flagellum</keyword>
<evidence type="ECO:0000259" key="5">
    <source>
        <dbReference type="Pfam" id="PF00460"/>
    </source>
</evidence>
<evidence type="ECO:0000256" key="2">
    <source>
        <dbReference type="ARBA" id="ARBA00009677"/>
    </source>
</evidence>
<evidence type="ECO:0000313" key="9">
    <source>
        <dbReference type="Proteomes" id="UP000198539"/>
    </source>
</evidence>
<name>A0A1H3A335_9RHOB</name>
<evidence type="ECO:0000259" key="7">
    <source>
        <dbReference type="Pfam" id="PF22692"/>
    </source>
</evidence>
<dbReference type="OrthoDB" id="9804559at2"/>
<comment type="subunit">
    <text evidence="4">The basal body constitutes a major portion of the flagellar organelle and consists of five rings (E,L,P,S, and M) mounted on a central rod. The rod consists of about 26 subunits of FlgG in the distal portion, and FlgB, FlgC and FlgF are thought to build up the proximal portion of the rod with about 6 subunits each.</text>
</comment>
<dbReference type="AlphaFoldDB" id="A0A1H3A335"/>
<keyword evidence="9" id="KW-1185">Reference proteome</keyword>
<dbReference type="NCBIfam" id="TIGR03506">
    <property type="entry name" value="FlgEFG_subfam"/>
    <property type="match status" value="1"/>
</dbReference>
<dbReference type="GO" id="GO:0030694">
    <property type="term" value="C:bacterial-type flagellum basal body, rod"/>
    <property type="evidence" value="ECO:0007669"/>
    <property type="project" value="UniProtKB-UniRule"/>
</dbReference>
<dbReference type="SUPFAM" id="SSF117143">
    <property type="entry name" value="Flagellar hook protein flgE"/>
    <property type="match status" value="1"/>
</dbReference>
<dbReference type="InterPro" id="IPR001444">
    <property type="entry name" value="Flag_bb_rod_N"/>
</dbReference>
<dbReference type="InterPro" id="IPR020013">
    <property type="entry name" value="Flagellar_FlgE/F/G"/>
</dbReference>
<gene>
    <name evidence="8" type="ORF">SAMN04488238_106177</name>
</gene>
<evidence type="ECO:0000313" key="8">
    <source>
        <dbReference type="EMBL" id="SDX23811.1"/>
    </source>
</evidence>
<dbReference type="PANTHER" id="PTHR30435">
    <property type="entry name" value="FLAGELLAR PROTEIN"/>
    <property type="match status" value="1"/>
</dbReference>
<evidence type="ECO:0000256" key="4">
    <source>
        <dbReference type="RuleBase" id="RU362116"/>
    </source>
</evidence>
<dbReference type="RefSeq" id="WP_092889701.1">
    <property type="nucleotide sequence ID" value="NZ_CP061498.1"/>
</dbReference>
<dbReference type="Pfam" id="PF22692">
    <property type="entry name" value="LlgE_F_G_D1"/>
    <property type="match status" value="1"/>
</dbReference>
<accession>A0A1H3A335</accession>
<proteinExistence type="inferred from homology"/>
<dbReference type="Proteomes" id="UP000198539">
    <property type="component" value="Unassembled WGS sequence"/>
</dbReference>